<dbReference type="EMBL" id="JADXDR010000179">
    <property type="protein sequence ID" value="KAI7836668.1"/>
    <property type="molecule type" value="Genomic_DNA"/>
</dbReference>
<feature type="region of interest" description="Disordered" evidence="1">
    <location>
        <begin position="566"/>
        <end position="609"/>
    </location>
</feature>
<dbReference type="Proteomes" id="UP001205105">
    <property type="component" value="Unassembled WGS sequence"/>
</dbReference>
<dbReference type="SUPFAM" id="SSF50969">
    <property type="entry name" value="YVTN repeat-like/Quinoprotein amine dehydrogenase"/>
    <property type="match status" value="1"/>
</dbReference>
<evidence type="ECO:0000313" key="4">
    <source>
        <dbReference type="Proteomes" id="UP001205105"/>
    </source>
</evidence>
<feature type="compositionally biased region" description="Gly residues" evidence="1">
    <location>
        <begin position="108"/>
        <end position="131"/>
    </location>
</feature>
<proteinExistence type="predicted"/>
<keyword evidence="4" id="KW-1185">Reference proteome</keyword>
<protein>
    <recommendedName>
        <fullName evidence="2">F-box domain-containing protein</fullName>
    </recommendedName>
</protein>
<feature type="region of interest" description="Disordered" evidence="1">
    <location>
        <begin position="102"/>
        <end position="153"/>
    </location>
</feature>
<evidence type="ECO:0000259" key="2">
    <source>
        <dbReference type="Pfam" id="PF12937"/>
    </source>
</evidence>
<feature type="compositionally biased region" description="Low complexity" evidence="1">
    <location>
        <begin position="587"/>
        <end position="600"/>
    </location>
</feature>
<dbReference type="AlphaFoldDB" id="A0AAD5DHZ0"/>
<gene>
    <name evidence="3" type="ORF">COHA_009444</name>
</gene>
<feature type="domain" description="F-box" evidence="2">
    <location>
        <begin position="15"/>
        <end position="42"/>
    </location>
</feature>
<organism evidence="3 4">
    <name type="scientific">Chlorella ohadii</name>
    <dbReference type="NCBI Taxonomy" id="2649997"/>
    <lineage>
        <taxon>Eukaryota</taxon>
        <taxon>Viridiplantae</taxon>
        <taxon>Chlorophyta</taxon>
        <taxon>core chlorophytes</taxon>
        <taxon>Trebouxiophyceae</taxon>
        <taxon>Chlorellales</taxon>
        <taxon>Chlorellaceae</taxon>
        <taxon>Chlorella clade</taxon>
        <taxon>Chlorella</taxon>
    </lineage>
</organism>
<dbReference type="InterPro" id="IPR001810">
    <property type="entry name" value="F-box_dom"/>
</dbReference>
<accession>A0AAD5DHZ0</accession>
<name>A0AAD5DHZ0_9CHLO</name>
<comment type="caution">
    <text evidence="3">The sequence shown here is derived from an EMBL/GenBank/DDBJ whole genome shotgun (WGS) entry which is preliminary data.</text>
</comment>
<feature type="region of interest" description="Disordered" evidence="1">
    <location>
        <begin position="456"/>
        <end position="478"/>
    </location>
</feature>
<dbReference type="Gene3D" id="1.20.1280.50">
    <property type="match status" value="1"/>
</dbReference>
<feature type="compositionally biased region" description="Gly residues" evidence="1">
    <location>
        <begin position="458"/>
        <end position="467"/>
    </location>
</feature>
<dbReference type="InterPro" id="IPR036047">
    <property type="entry name" value="F-box-like_dom_sf"/>
</dbReference>
<dbReference type="InterPro" id="IPR011044">
    <property type="entry name" value="Quino_amine_DH_bsu"/>
</dbReference>
<evidence type="ECO:0000313" key="3">
    <source>
        <dbReference type="EMBL" id="KAI7836668.1"/>
    </source>
</evidence>
<dbReference type="Pfam" id="PF12937">
    <property type="entry name" value="F-box-like"/>
    <property type="match status" value="1"/>
</dbReference>
<dbReference type="SUPFAM" id="SSF81383">
    <property type="entry name" value="F-box domain"/>
    <property type="match status" value="1"/>
</dbReference>
<sequence length="631" mass="67270">MDLDASSLHYLLSTYLDGPDIAACAQVCRAWRAVAASEALWKGKVGELEPHPHLRRDDLLPAFGGSHRAYYAWRWPLLRRPLRRILVESDVTDLEIATYPAPATLGSGSSGGSGGVMHGNGNIRGSGAGGDRGPESMEGVETTAEQQHAEQQRGAVGVAWEHNVVQQATLSPAGGLLAFTELAASRGDLESWVVIADARTGRRICSVALERSYPPFYFYWQACGTRLLFLSNWAGDMVALRAVDLAPALLPPSSAQEAQRAQQAPREVLLCTARPLFLATSPTSTRLLWHGNSLEWGLCDAATQVSEDGSEHDCFFANARDCRCQAPQWVLSAANEELLLMAVVHPDPPAGAADDSGTLVLASLDAVSHAYEAEGSRLSPSLLLSLSREVAPFSSARELSFAANSDASLIAWVDCGRLWLKWQHTGAAHPIWPRPAEEHALMQRQRAAAQQVTADGSVLGGRGGGSSSGSSSGSNSPPIEAAPWIDRGAVLAMQWSPDGRRLLFLLHAGPSRAPAGWLGSLTACCPFNPSLQFLDRYLPFADQYLRSLRLWAPDSSAFCFASRGRPSVGEVSEEPNVSVQHVPRPDAGSSTSGSSGSSASGSGGDAPPLRIVDAAPPVWLAPGHMASWSWQ</sequence>
<evidence type="ECO:0000256" key="1">
    <source>
        <dbReference type="SAM" id="MobiDB-lite"/>
    </source>
</evidence>
<reference evidence="3" key="1">
    <citation type="submission" date="2020-11" db="EMBL/GenBank/DDBJ databases">
        <title>Chlorella ohadii genome sequencing and assembly.</title>
        <authorList>
            <person name="Murik O."/>
            <person name="Treves H."/>
            <person name="Kedem I."/>
            <person name="Shotland Y."/>
            <person name="Kaplan A."/>
        </authorList>
    </citation>
    <scope>NUCLEOTIDE SEQUENCE</scope>
    <source>
        <strain evidence="3">1</strain>
    </source>
</reference>